<evidence type="ECO:0000256" key="1">
    <source>
        <dbReference type="ARBA" id="ARBA00004811"/>
    </source>
</evidence>
<dbReference type="HAMAP" id="MF_00210">
    <property type="entry name" value="EPSP_synth"/>
    <property type="match status" value="1"/>
</dbReference>
<keyword evidence="5 7" id="KW-0057">Aromatic amino acid biosynthesis</keyword>
<dbReference type="PROSITE" id="PS00885">
    <property type="entry name" value="EPSP_SYNTHASE_2"/>
    <property type="match status" value="1"/>
</dbReference>
<name>A0A926HT93_9FIRM</name>
<comment type="subcellular location">
    <subcellularLocation>
        <location evidence="7">Cytoplasm</location>
    </subcellularLocation>
</comment>
<comment type="subunit">
    <text evidence="7">Monomer.</text>
</comment>
<feature type="binding site" evidence="7">
    <location>
        <position position="385"/>
    </location>
    <ligand>
        <name>phosphoenolpyruvate</name>
        <dbReference type="ChEBI" id="CHEBI:58702"/>
    </ligand>
</feature>
<feature type="binding site" evidence="7">
    <location>
        <position position="21"/>
    </location>
    <ligand>
        <name>3-phosphoshikimate</name>
        <dbReference type="ChEBI" id="CHEBI:145989"/>
    </ligand>
</feature>
<dbReference type="GO" id="GO:0009073">
    <property type="term" value="P:aromatic amino acid family biosynthetic process"/>
    <property type="evidence" value="ECO:0007669"/>
    <property type="project" value="UniProtKB-KW"/>
</dbReference>
<comment type="caution">
    <text evidence="7">Lacks conserved residue(s) required for the propagation of feature annotation.</text>
</comment>
<dbReference type="GO" id="GO:0009423">
    <property type="term" value="P:chorismate biosynthetic process"/>
    <property type="evidence" value="ECO:0007669"/>
    <property type="project" value="UniProtKB-UniRule"/>
</dbReference>
<evidence type="ECO:0000259" key="8">
    <source>
        <dbReference type="Pfam" id="PF00275"/>
    </source>
</evidence>
<evidence type="ECO:0000313" key="10">
    <source>
        <dbReference type="Proteomes" id="UP000651482"/>
    </source>
</evidence>
<feature type="binding site" evidence="7">
    <location>
        <position position="158"/>
    </location>
    <ligand>
        <name>3-phosphoshikimate</name>
        <dbReference type="ChEBI" id="CHEBI:145989"/>
    </ligand>
</feature>
<dbReference type="SUPFAM" id="SSF55205">
    <property type="entry name" value="EPT/RTPC-like"/>
    <property type="match status" value="1"/>
</dbReference>
<dbReference type="InterPro" id="IPR001986">
    <property type="entry name" value="Enolpyruvate_Tfrase_dom"/>
</dbReference>
<dbReference type="AlphaFoldDB" id="A0A926HT93"/>
<evidence type="ECO:0000256" key="6">
    <source>
        <dbReference type="ARBA" id="ARBA00044633"/>
    </source>
</evidence>
<feature type="binding site" evidence="7">
    <location>
        <position position="160"/>
    </location>
    <ligand>
        <name>phosphoenolpyruvate</name>
        <dbReference type="ChEBI" id="CHEBI:58702"/>
    </ligand>
</feature>
<dbReference type="GO" id="GO:0003866">
    <property type="term" value="F:3-phosphoshikimate 1-carboxyvinyltransferase activity"/>
    <property type="evidence" value="ECO:0007669"/>
    <property type="project" value="UniProtKB-UniRule"/>
</dbReference>
<comment type="pathway">
    <text evidence="1 7">Metabolic intermediate biosynthesis; chorismate biosynthesis; chorismate from D-erythrose 4-phosphate and phosphoenolpyruvate: step 6/7.</text>
</comment>
<proteinExistence type="inferred from homology"/>
<feature type="binding site" evidence="7">
    <location>
        <position position="159"/>
    </location>
    <ligand>
        <name>3-phosphoshikimate</name>
        <dbReference type="ChEBI" id="CHEBI:145989"/>
    </ligand>
</feature>
<dbReference type="InterPro" id="IPR036968">
    <property type="entry name" value="Enolpyruvate_Tfrase_sf"/>
</dbReference>
<feature type="binding site" evidence="7">
    <location>
        <position position="20"/>
    </location>
    <ligand>
        <name>phosphoenolpyruvate</name>
        <dbReference type="ChEBI" id="CHEBI:58702"/>
    </ligand>
</feature>
<dbReference type="InterPro" id="IPR023193">
    <property type="entry name" value="EPSP_synthase_CS"/>
</dbReference>
<dbReference type="RefSeq" id="WP_249320221.1">
    <property type="nucleotide sequence ID" value="NZ_JACRSN010000020.1"/>
</dbReference>
<feature type="binding site" evidence="7">
    <location>
        <position position="160"/>
    </location>
    <ligand>
        <name>3-phosphoshikimate</name>
        <dbReference type="ChEBI" id="CHEBI:145989"/>
    </ligand>
</feature>
<dbReference type="Pfam" id="PF00275">
    <property type="entry name" value="EPSP_synthase"/>
    <property type="match status" value="1"/>
</dbReference>
<sequence>MDLEISPSTLCGSIPAQPSKSAAHRALICAALADRPTEIQIRTLSADIRATLACLTALGAAFSPAVQGIRVLPISKPAASAVLDCGESGSTLRFLLPVAAVLCPESKFLGHGRLPNRPLTPLTTQMQAHGCVFSQQALPFTVYGPLSPGIFSLPGNISSQYLSGLLFALPLLSEDSEIQLTARLESSAYVDMTLQTLRRFGVDVSVSETGYRISGASSYRSPGNLSIEGDWSNAAFFLTAALFGHSVSVTGLSPNSAQGDRAIVPLLAQFRSAAARREIDVSGIPDLVPILAVAACGTSGTTLLANAARLRLKESDRLSTTTAMLTALGAPIEERPDALVIHGGAPLHGATVDSFGDHRIAMAAAIAALLCSSAVRIRNAEAVNKSYPDFYHDFQKLGGIVHGV</sequence>
<comment type="function">
    <text evidence="7">Catalyzes the transfer of the enolpyruvyl moiety of phosphoenolpyruvate (PEP) to the 5-hydroxyl of shikimate-3-phosphate (S3P) to produce enolpyruvyl shikimate-3-phosphate and inorganic phosphate.</text>
</comment>
<evidence type="ECO:0000313" key="9">
    <source>
        <dbReference type="EMBL" id="MBC8534635.1"/>
    </source>
</evidence>
<dbReference type="PANTHER" id="PTHR21090:SF5">
    <property type="entry name" value="PENTAFUNCTIONAL AROM POLYPEPTIDE"/>
    <property type="match status" value="1"/>
</dbReference>
<feature type="binding site" evidence="7">
    <location>
        <position position="286"/>
    </location>
    <ligand>
        <name>3-phosphoshikimate</name>
        <dbReference type="ChEBI" id="CHEBI:145989"/>
    </ligand>
</feature>
<dbReference type="GO" id="GO:0008652">
    <property type="term" value="P:amino acid biosynthetic process"/>
    <property type="evidence" value="ECO:0007669"/>
    <property type="project" value="UniProtKB-KW"/>
</dbReference>
<feature type="binding site" evidence="7">
    <location>
        <position position="359"/>
    </location>
    <ligand>
        <name>phosphoenolpyruvate</name>
        <dbReference type="ChEBI" id="CHEBI:58702"/>
    </ligand>
</feature>
<feature type="binding site" evidence="7">
    <location>
        <position position="117"/>
    </location>
    <ligand>
        <name>phosphoenolpyruvate</name>
        <dbReference type="ChEBI" id="CHEBI:58702"/>
    </ligand>
</feature>
<feature type="active site" description="Proton acceptor" evidence="7">
    <location>
        <position position="286"/>
    </location>
</feature>
<keyword evidence="3 7" id="KW-0028">Amino-acid biosynthesis</keyword>
<dbReference type="InterPro" id="IPR006264">
    <property type="entry name" value="EPSP_synthase"/>
</dbReference>
<comment type="similarity">
    <text evidence="2 7">Belongs to the EPSP synthase family.</text>
</comment>
<dbReference type="InterPro" id="IPR013792">
    <property type="entry name" value="RNA3'P_cycl/enolpyr_Trfase_a/b"/>
</dbReference>
<keyword evidence="10" id="KW-1185">Reference proteome</keyword>
<evidence type="ECO:0000256" key="4">
    <source>
        <dbReference type="ARBA" id="ARBA00022679"/>
    </source>
</evidence>
<protein>
    <recommendedName>
        <fullName evidence="7">3-phosphoshikimate 1-carboxyvinyltransferase</fullName>
        <ecNumber evidence="7">2.5.1.19</ecNumber>
    </recommendedName>
    <alternativeName>
        <fullName evidence="7">5-enolpyruvylshikimate-3-phosphate synthase</fullName>
        <shortName evidence="7">EPSP synthase</shortName>
        <shortName evidence="7">EPSPS</shortName>
    </alternativeName>
</protein>
<feature type="binding site" evidence="7">
    <location>
        <position position="20"/>
    </location>
    <ligand>
        <name>3-phosphoshikimate</name>
        <dbReference type="ChEBI" id="CHEBI:145989"/>
    </ligand>
</feature>
<dbReference type="CDD" id="cd01556">
    <property type="entry name" value="EPSP_synthase"/>
    <property type="match status" value="1"/>
</dbReference>
<gene>
    <name evidence="7 9" type="primary">aroA</name>
    <name evidence="9" type="ORF">IAG03_11700</name>
</gene>
<dbReference type="Proteomes" id="UP000651482">
    <property type="component" value="Unassembled WGS sequence"/>
</dbReference>
<comment type="catalytic activity">
    <reaction evidence="6">
        <text>3-phosphoshikimate + phosphoenolpyruvate = 5-O-(1-carboxyvinyl)-3-phosphoshikimate + phosphate</text>
        <dbReference type="Rhea" id="RHEA:21256"/>
        <dbReference type="ChEBI" id="CHEBI:43474"/>
        <dbReference type="ChEBI" id="CHEBI:57701"/>
        <dbReference type="ChEBI" id="CHEBI:58702"/>
        <dbReference type="ChEBI" id="CHEBI:145989"/>
        <dbReference type="EC" id="2.5.1.19"/>
    </reaction>
    <physiologicalReaction direction="left-to-right" evidence="6">
        <dbReference type="Rhea" id="RHEA:21257"/>
    </physiologicalReaction>
</comment>
<dbReference type="Gene3D" id="3.65.10.10">
    <property type="entry name" value="Enolpyruvate transferase domain"/>
    <property type="match status" value="2"/>
</dbReference>
<feature type="binding site" evidence="7">
    <location>
        <position position="317"/>
    </location>
    <ligand>
        <name>phosphoenolpyruvate</name>
        <dbReference type="ChEBI" id="CHEBI:58702"/>
    </ligand>
</feature>
<feature type="domain" description="Enolpyruvate transferase" evidence="8">
    <location>
        <begin position="7"/>
        <end position="392"/>
    </location>
</feature>
<dbReference type="NCBIfam" id="TIGR01356">
    <property type="entry name" value="aroA"/>
    <property type="match status" value="1"/>
</dbReference>
<evidence type="ECO:0000256" key="3">
    <source>
        <dbReference type="ARBA" id="ARBA00022605"/>
    </source>
</evidence>
<organism evidence="9 10">
    <name type="scientific">Yeguia hominis</name>
    <dbReference type="NCBI Taxonomy" id="2763662"/>
    <lineage>
        <taxon>Bacteria</taxon>
        <taxon>Bacillati</taxon>
        <taxon>Bacillota</taxon>
        <taxon>Clostridia</taxon>
        <taxon>Eubacteriales</taxon>
        <taxon>Yeguiaceae</taxon>
        <taxon>Yeguia</taxon>
    </lineage>
</organism>
<evidence type="ECO:0000256" key="7">
    <source>
        <dbReference type="HAMAP-Rule" id="MF_00210"/>
    </source>
</evidence>
<feature type="binding site" evidence="7">
    <location>
        <position position="25"/>
    </location>
    <ligand>
        <name>3-phosphoshikimate</name>
        <dbReference type="ChEBI" id="CHEBI:145989"/>
    </ligand>
</feature>
<feature type="binding site" evidence="7">
    <location>
        <position position="89"/>
    </location>
    <ligand>
        <name>phosphoenolpyruvate</name>
        <dbReference type="ChEBI" id="CHEBI:58702"/>
    </ligand>
</feature>
<keyword evidence="4 7" id="KW-0808">Transferase</keyword>
<feature type="binding site" evidence="7">
    <location>
        <position position="186"/>
    </location>
    <ligand>
        <name>3-phosphoshikimate</name>
        <dbReference type="ChEBI" id="CHEBI:145989"/>
    </ligand>
</feature>
<reference evidence="9" key="1">
    <citation type="submission" date="2020-08" db="EMBL/GenBank/DDBJ databases">
        <title>Genome public.</title>
        <authorList>
            <person name="Liu C."/>
            <person name="Sun Q."/>
        </authorList>
    </citation>
    <scope>NUCLEOTIDE SEQUENCE</scope>
    <source>
        <strain evidence="9">NSJ-40</strain>
    </source>
</reference>
<dbReference type="PIRSF" id="PIRSF000505">
    <property type="entry name" value="EPSPS"/>
    <property type="match status" value="1"/>
</dbReference>
<evidence type="ECO:0000256" key="2">
    <source>
        <dbReference type="ARBA" id="ARBA00009948"/>
    </source>
</evidence>
<dbReference type="EMBL" id="JACRSN010000020">
    <property type="protein sequence ID" value="MBC8534635.1"/>
    <property type="molecule type" value="Genomic_DNA"/>
</dbReference>
<keyword evidence="7" id="KW-0963">Cytoplasm</keyword>
<dbReference type="GO" id="GO:0005737">
    <property type="term" value="C:cytoplasm"/>
    <property type="evidence" value="ECO:0007669"/>
    <property type="project" value="UniProtKB-SubCell"/>
</dbReference>
<accession>A0A926HT93</accession>
<comment type="caution">
    <text evidence="9">The sequence shown here is derived from an EMBL/GenBank/DDBJ whole genome shotgun (WGS) entry which is preliminary data.</text>
</comment>
<feature type="binding site" evidence="7">
    <location>
        <position position="313"/>
    </location>
    <ligand>
        <name>3-phosphoshikimate</name>
        <dbReference type="ChEBI" id="CHEBI:145989"/>
    </ligand>
</feature>
<evidence type="ECO:0000256" key="5">
    <source>
        <dbReference type="ARBA" id="ARBA00023141"/>
    </source>
</evidence>
<dbReference type="EC" id="2.5.1.19" evidence="7"/>
<dbReference type="PANTHER" id="PTHR21090">
    <property type="entry name" value="AROM/DEHYDROQUINATE SYNTHASE"/>
    <property type="match status" value="1"/>
</dbReference>